<keyword evidence="3" id="KW-0255">Endonuclease</keyword>
<evidence type="ECO:0000313" key="4">
    <source>
        <dbReference type="Proteomes" id="UP000481109"/>
    </source>
</evidence>
<accession>A0A6G4XKL7</accession>
<dbReference type="Proteomes" id="UP000481109">
    <property type="component" value="Unassembled WGS sequence"/>
</dbReference>
<keyword evidence="3" id="KW-0540">Nuclease</keyword>
<feature type="region of interest" description="Disordered" evidence="1">
    <location>
        <begin position="56"/>
        <end position="83"/>
    </location>
</feature>
<reference evidence="3 4" key="1">
    <citation type="submission" date="2020-02" db="EMBL/GenBank/DDBJ databases">
        <title>Whole-genome analyses of novel actinobacteria.</title>
        <authorList>
            <person name="Sahin N."/>
            <person name="Tokatli A."/>
        </authorList>
    </citation>
    <scope>NUCLEOTIDE SEQUENCE [LARGE SCALE GENOMIC DNA]</scope>
    <source>
        <strain evidence="3 4">YC504</strain>
    </source>
</reference>
<proteinExistence type="predicted"/>
<dbReference type="Pfam" id="PF01844">
    <property type="entry name" value="HNH"/>
    <property type="match status" value="1"/>
</dbReference>
<gene>
    <name evidence="3" type="ORF">G6045_16540</name>
</gene>
<feature type="domain" description="HNH" evidence="2">
    <location>
        <begin position="170"/>
        <end position="223"/>
    </location>
</feature>
<organism evidence="3 4">
    <name type="scientific">Streptomyces mesophilus</name>
    <dbReference type="NCBI Taxonomy" id="1775132"/>
    <lineage>
        <taxon>Bacteria</taxon>
        <taxon>Bacillati</taxon>
        <taxon>Actinomycetota</taxon>
        <taxon>Actinomycetes</taxon>
        <taxon>Kitasatosporales</taxon>
        <taxon>Streptomycetaceae</taxon>
        <taxon>Streptomyces</taxon>
    </lineage>
</organism>
<dbReference type="Gene3D" id="1.10.30.50">
    <property type="match status" value="1"/>
</dbReference>
<dbReference type="GO" id="GO:0008270">
    <property type="term" value="F:zinc ion binding"/>
    <property type="evidence" value="ECO:0007669"/>
    <property type="project" value="InterPro"/>
</dbReference>
<sequence>MRSPAWTQDELILACALVASNEWREYRTADPQVQDLSNLLRSLPLHPQEARTLPQFRSPDSVSRKTADIASNHPDYTGKPTRCGEPTRRMIAAFVAHEAEMLAVARAIEEGIGSGELHRIEPQPDEADDEGNTALEGRLLARWVIARERNPRLRHRKIDQARSVGAPLECAVCGFDFERVYGPRGAGYVEVHHVLPLHISGPRETKLDDLAFLCANCHRMCHRTRSGRSWLTPEALQTEMRSFRRKQPSGAVSSL</sequence>
<name>A0A6G4XKL7_9ACTN</name>
<keyword evidence="4" id="KW-1185">Reference proteome</keyword>
<evidence type="ECO:0000259" key="2">
    <source>
        <dbReference type="Pfam" id="PF01844"/>
    </source>
</evidence>
<dbReference type="CDD" id="cd00085">
    <property type="entry name" value="HNHc"/>
    <property type="match status" value="1"/>
</dbReference>
<evidence type="ECO:0000256" key="1">
    <source>
        <dbReference type="SAM" id="MobiDB-lite"/>
    </source>
</evidence>
<dbReference type="EMBL" id="JAAKZW010000059">
    <property type="protein sequence ID" value="NGO77254.1"/>
    <property type="molecule type" value="Genomic_DNA"/>
</dbReference>
<dbReference type="GO" id="GO:0003676">
    <property type="term" value="F:nucleic acid binding"/>
    <property type="evidence" value="ECO:0007669"/>
    <property type="project" value="InterPro"/>
</dbReference>
<comment type="caution">
    <text evidence="3">The sequence shown here is derived from an EMBL/GenBank/DDBJ whole genome shotgun (WGS) entry which is preliminary data.</text>
</comment>
<protein>
    <submittedName>
        <fullName evidence="3">HNH endonuclease</fullName>
    </submittedName>
</protein>
<keyword evidence="3" id="KW-0378">Hydrolase</keyword>
<dbReference type="InterPro" id="IPR003615">
    <property type="entry name" value="HNH_nuc"/>
</dbReference>
<dbReference type="RefSeq" id="WP_165332718.1">
    <property type="nucleotide sequence ID" value="NZ_JAAKZW010000059.1"/>
</dbReference>
<dbReference type="AlphaFoldDB" id="A0A6G4XKL7"/>
<dbReference type="InterPro" id="IPR002711">
    <property type="entry name" value="HNH"/>
</dbReference>
<evidence type="ECO:0000313" key="3">
    <source>
        <dbReference type="EMBL" id="NGO77254.1"/>
    </source>
</evidence>
<dbReference type="GO" id="GO:0004519">
    <property type="term" value="F:endonuclease activity"/>
    <property type="evidence" value="ECO:0007669"/>
    <property type="project" value="UniProtKB-KW"/>
</dbReference>